<feature type="transmembrane region" description="Helical" evidence="1">
    <location>
        <begin position="246"/>
        <end position="273"/>
    </location>
</feature>
<dbReference type="RefSeq" id="WP_060752827.1">
    <property type="nucleotide sequence ID" value="NZ_LRMR01000004.1"/>
</dbReference>
<feature type="transmembrane region" description="Helical" evidence="1">
    <location>
        <begin position="107"/>
        <end position="128"/>
    </location>
</feature>
<keyword evidence="1" id="KW-0472">Membrane</keyword>
<name>A0A120EA88_9PSED</name>
<keyword evidence="1" id="KW-1133">Transmembrane helix</keyword>
<organism evidence="2 3">
    <name type="scientific">Pseudomonas palleroniana</name>
    <dbReference type="NCBI Taxonomy" id="191390"/>
    <lineage>
        <taxon>Bacteria</taxon>
        <taxon>Pseudomonadati</taxon>
        <taxon>Pseudomonadota</taxon>
        <taxon>Gammaproteobacteria</taxon>
        <taxon>Pseudomonadales</taxon>
        <taxon>Pseudomonadaceae</taxon>
        <taxon>Pseudomonas</taxon>
    </lineage>
</organism>
<dbReference type="AlphaFoldDB" id="A0A120EA88"/>
<dbReference type="OrthoDB" id="6836542at2"/>
<accession>A0A120EA88</accession>
<protein>
    <submittedName>
        <fullName evidence="2">Uncharacterized protein</fullName>
    </submittedName>
</protein>
<feature type="transmembrane region" description="Helical" evidence="1">
    <location>
        <begin position="134"/>
        <end position="154"/>
    </location>
</feature>
<gene>
    <name evidence="2" type="ORF">AWV77_03145</name>
</gene>
<sequence length="405" mass="45346">MSAATASTFQVFFRRGFKHLLEHWTPFTVTVIFLGTGFGMLSLYIYTKAIGRADIFMSTLDAKSALLVWVFVVMFMMTLQLAVLMVSAWLYGMSVSLLHSRPEKTRFIALWLLLPLVVGFIAFMALAFKWNEDVGAGQAVLIVLVATLLALFGLTRIRQVRELIEQSAPEGHGKWVYVPIALMLFFTVVSGAFPTLLILGNYVGQDDAAAVKFVAVFSIFTFVFSLIPALLFFVVKGSLFRRLSTLAVSVLIFFVVFLLSARGAMSSITYIVAGTLEIRQTHAARFILEDQVKLGDLDSLQWHTRLRDDGRVQVQAYQLFAFGDLLLICPVALHAAKLHQLPLYTKLCWFTRASSVHRMPPQMNLHAPPTAESIWTRAAAQRLNWERVRINLTSRISLLRDSSGG</sequence>
<feature type="transmembrane region" description="Helical" evidence="1">
    <location>
        <begin position="175"/>
        <end position="199"/>
    </location>
</feature>
<dbReference type="EMBL" id="LRMR01000004">
    <property type="protein sequence ID" value="KWU52421.1"/>
    <property type="molecule type" value="Genomic_DNA"/>
</dbReference>
<evidence type="ECO:0000256" key="1">
    <source>
        <dbReference type="SAM" id="Phobius"/>
    </source>
</evidence>
<evidence type="ECO:0000313" key="2">
    <source>
        <dbReference type="EMBL" id="KWU52421.1"/>
    </source>
</evidence>
<proteinExistence type="predicted"/>
<feature type="transmembrane region" description="Helical" evidence="1">
    <location>
        <begin position="66"/>
        <end position="86"/>
    </location>
</feature>
<evidence type="ECO:0000313" key="3">
    <source>
        <dbReference type="Proteomes" id="UP000067111"/>
    </source>
</evidence>
<comment type="caution">
    <text evidence="2">The sequence shown here is derived from an EMBL/GenBank/DDBJ whole genome shotgun (WGS) entry which is preliminary data.</text>
</comment>
<feature type="transmembrane region" description="Helical" evidence="1">
    <location>
        <begin position="24"/>
        <end position="46"/>
    </location>
</feature>
<feature type="transmembrane region" description="Helical" evidence="1">
    <location>
        <begin position="211"/>
        <end position="234"/>
    </location>
</feature>
<keyword evidence="1" id="KW-0812">Transmembrane</keyword>
<reference evidence="3" key="1">
    <citation type="submission" date="2016-01" db="EMBL/GenBank/DDBJ databases">
        <authorList>
            <person name="Gamez R.M."/>
            <person name="Rodriguez F."/>
            <person name="Bernal J.F."/>
            <person name="Agarwala R."/>
            <person name="Landsman D."/>
            <person name="Marino-Ramirez L."/>
        </authorList>
    </citation>
    <scope>NUCLEOTIDE SEQUENCE [LARGE SCALE GENOMIC DNA]</scope>
    <source>
        <strain evidence="3">Ps006</strain>
    </source>
</reference>
<dbReference type="Proteomes" id="UP000067111">
    <property type="component" value="Unassembled WGS sequence"/>
</dbReference>